<evidence type="ECO:0000313" key="4">
    <source>
        <dbReference type="EMBL" id="VCY81488.1"/>
    </source>
</evidence>
<sequence>MNDSQAEGIRGKSQERRKQVLDAAAECFSQEGFHGCSIAQISKAAGMSPGHIYYHFENKEAIVEALVRQQENSLLDMINDIKNSPAEEELVEILVRHTAENVERHTSDKFIGLWLEIAAESARNPDVASLLIQSRNVIVEQFTEQLRLRCNVKNEKEMIRLRVCMEVMSAIFMGLSVNTPQYSDETRIDKKQLIAVINDITRHLFGHKET</sequence>
<protein>
    <submittedName>
        <fullName evidence="4">HTH-type transcriptional repressor AcnR</fullName>
    </submittedName>
</protein>
<dbReference type="PANTHER" id="PTHR47506">
    <property type="entry name" value="TRANSCRIPTIONAL REGULATORY PROTEIN"/>
    <property type="match status" value="1"/>
</dbReference>
<dbReference type="GO" id="GO:0003677">
    <property type="term" value="F:DNA binding"/>
    <property type="evidence" value="ECO:0007669"/>
    <property type="project" value="UniProtKB-UniRule"/>
</dbReference>
<evidence type="ECO:0000313" key="5">
    <source>
        <dbReference type="Proteomes" id="UP000281521"/>
    </source>
</evidence>
<dbReference type="RefSeq" id="WP_060578012.1">
    <property type="nucleotide sequence ID" value="NZ_CAJHSD010000055.1"/>
</dbReference>
<organism evidence="4 5">
    <name type="scientific">Escherichia coli</name>
    <dbReference type="NCBI Taxonomy" id="562"/>
    <lineage>
        <taxon>Bacteria</taxon>
        <taxon>Pseudomonadati</taxon>
        <taxon>Pseudomonadota</taxon>
        <taxon>Gammaproteobacteria</taxon>
        <taxon>Enterobacterales</taxon>
        <taxon>Enterobacteriaceae</taxon>
        <taxon>Escherichia</taxon>
    </lineage>
</organism>
<dbReference type="Pfam" id="PF00440">
    <property type="entry name" value="TetR_N"/>
    <property type="match status" value="1"/>
</dbReference>
<dbReference type="InterPro" id="IPR009057">
    <property type="entry name" value="Homeodomain-like_sf"/>
</dbReference>
<dbReference type="InterPro" id="IPR001647">
    <property type="entry name" value="HTH_TetR"/>
</dbReference>
<dbReference type="PRINTS" id="PR00455">
    <property type="entry name" value="HTHTETR"/>
</dbReference>
<evidence type="ECO:0000256" key="1">
    <source>
        <dbReference type="ARBA" id="ARBA00023015"/>
    </source>
</evidence>
<accession>A0A3P5DID0</accession>
<dbReference type="SUPFAM" id="SSF46689">
    <property type="entry name" value="Homeodomain-like"/>
    <property type="match status" value="1"/>
</dbReference>
<dbReference type="Proteomes" id="UP000281521">
    <property type="component" value="Unassembled WGS sequence"/>
</dbReference>
<dbReference type="PANTHER" id="PTHR47506:SF7">
    <property type="entry name" value="TRANSCRIPTIONAL REGULATORY PROTEIN"/>
    <property type="match status" value="1"/>
</dbReference>
<dbReference type="PROSITE" id="PS50977">
    <property type="entry name" value="HTH_TETR_2"/>
    <property type="match status" value="1"/>
</dbReference>
<keyword evidence="3" id="KW-0804">Transcription</keyword>
<keyword evidence="1" id="KW-0805">Transcription regulation</keyword>
<dbReference type="AlphaFoldDB" id="A0A3P5DID0"/>
<dbReference type="Gene3D" id="1.10.357.10">
    <property type="entry name" value="Tetracycline Repressor, domain 2"/>
    <property type="match status" value="1"/>
</dbReference>
<evidence type="ECO:0000256" key="3">
    <source>
        <dbReference type="ARBA" id="ARBA00023163"/>
    </source>
</evidence>
<name>A0A3P5DID0_ECOLX</name>
<reference evidence="4 5" key="1">
    <citation type="submission" date="2018-10" db="EMBL/GenBank/DDBJ databases">
        <authorList>
            <person name="Noll B N."/>
        </authorList>
    </citation>
    <scope>NUCLEOTIDE SEQUENCE [LARGE SCALE GENOMIC DNA]</scope>
    <source>
        <strain evidence="4">Ecoli022</strain>
    </source>
</reference>
<proteinExistence type="predicted"/>
<evidence type="ECO:0000256" key="2">
    <source>
        <dbReference type="ARBA" id="ARBA00023125"/>
    </source>
</evidence>
<dbReference type="EMBL" id="UWXJ01000001">
    <property type="protein sequence ID" value="VCY81488.1"/>
    <property type="molecule type" value="Genomic_DNA"/>
</dbReference>
<gene>
    <name evidence="4" type="primary">acnR</name>
    <name evidence="4" type="ORF">BANRA_00107</name>
</gene>
<keyword evidence="2" id="KW-0238">DNA-binding</keyword>